<keyword evidence="5 7" id="KW-0472">Membrane</keyword>
<evidence type="ECO:0000256" key="9">
    <source>
        <dbReference type="SAM" id="SignalP"/>
    </source>
</evidence>
<keyword evidence="11" id="KW-0675">Receptor</keyword>
<dbReference type="PROSITE" id="PS52016">
    <property type="entry name" value="TONB_DEPENDENT_REC_3"/>
    <property type="match status" value="1"/>
</dbReference>
<dbReference type="InterPro" id="IPR012910">
    <property type="entry name" value="Plug_dom"/>
</dbReference>
<feature type="chain" id="PRO_5002970613" evidence="9">
    <location>
        <begin position="24"/>
        <end position="1105"/>
    </location>
</feature>
<dbReference type="KEGG" id="dfe:Dfer_1640"/>
<dbReference type="OrthoDB" id="9768177at2"/>
<accession>C6VSR0</accession>
<proteinExistence type="inferred from homology"/>
<dbReference type="Gene3D" id="2.170.130.10">
    <property type="entry name" value="TonB-dependent receptor, plug domain"/>
    <property type="match status" value="1"/>
</dbReference>
<dbReference type="eggNOG" id="COG4206">
    <property type="taxonomic scope" value="Bacteria"/>
</dbReference>
<dbReference type="Pfam" id="PF07715">
    <property type="entry name" value="Plug"/>
    <property type="match status" value="1"/>
</dbReference>
<evidence type="ECO:0000256" key="8">
    <source>
        <dbReference type="SAM" id="MobiDB-lite"/>
    </source>
</evidence>
<feature type="domain" description="TonB-dependent receptor plug" evidence="10">
    <location>
        <begin position="135"/>
        <end position="242"/>
    </location>
</feature>
<keyword evidence="9" id="KW-0732">Signal</keyword>
<evidence type="ECO:0000256" key="7">
    <source>
        <dbReference type="PROSITE-ProRule" id="PRU01360"/>
    </source>
</evidence>
<evidence type="ECO:0000313" key="11">
    <source>
        <dbReference type="EMBL" id="ACT92882.1"/>
    </source>
</evidence>
<gene>
    <name evidence="11" type="ordered locus">Dfer_1640</name>
</gene>
<evidence type="ECO:0000256" key="1">
    <source>
        <dbReference type="ARBA" id="ARBA00004571"/>
    </source>
</evidence>
<dbReference type="SUPFAM" id="SSF49464">
    <property type="entry name" value="Carboxypeptidase regulatory domain-like"/>
    <property type="match status" value="1"/>
</dbReference>
<comment type="subcellular location">
    <subcellularLocation>
        <location evidence="1 7">Cell outer membrane</location>
        <topology evidence="1 7">Multi-pass membrane protein</topology>
    </subcellularLocation>
</comment>
<sequence length="1105" mass="121105">MKQLFYHLSIVVCLAGASVVVQAKPAETKRSRSEKSQAGRHAERAVKGTVKDDKGEPLPGVSVVIKGTTRGSLTDEQGNFELAVPEQGVQLVFSFVGYVQQQVTVQNESVLQVVLLPDTKSLEEFVVVGYGTQKKSDITGAISSLSEAQIRERPVQNVVQAMQGKVAGVDITTNQRPGEVGRIRIRGNRSINASNEPLYVVDGVPLSASEITAINPNDIASVEVLKDASATAIYGSRGANGVILINYKEGKKGKTNISYDVSYTSTRIHSMTDWMNSGQLLNWQRQSHINGGTYTGKYGTAPDPDFDVQTFGGGEEYGMNSIRTAYEWNDDGSVKLRAATAEEQAAGYAAQVPVYNAASLFDQKWGDLVTRTGRTQNHLLSLSSGTDKSRVYLSLGYLNQLGTLKDQDFNRYTLNLKGDITPRKWLTVGLALNGVYSLQNYGTSENSSNSGAKDSYGQALALMPYARAFDDNGEILNTNREGLSAHNVLLNINNSTNEHKLASLLSNVYAEIRFTDWLKFSSKFGAQYSDKEYGSFYGSNYTNPFSAVGTAPLIGYNSHNKSLGWTLENLLFFNKQIGIHNIGITALQSLQQNTNNGINIRAQGITFPSSQWYNLAANAIGNPMGYGTSYSRSALASYMGRINYGLLDRFLVTLTGRWDGASVLAEGNKWEFFPSAALAWKLEEEQFVKQIDWISQLKLRYSWGRTGNSSVAAYSTGGSIVGAAYVFNETQYAGYKSATMPNTALRWEKTAQQNIGLDFGLLRNRISGSVELYKAQTSDLLMSRSIPPVLGYTSILSNVGRTENRGVEITISSVNVHRKDFTWRTDLNWSANREKILELTNGATDDLSNGWYIGQPISVFRDYAYDRIWQNTPEDLRLIELYKKIGNITALPGQVKIKDQPLVEVGDGAAGSKSVTLASGEVVNYLDNGFGTINDSDKSILGSNRPSWTAGLTNTLGYKNFELSFLLQARINNLYYGALQTYGRRVENDTWSPANTGAEYPQPTTATFTNYNYVRNYVNGSLVALRNVSLTYTLNQGIADRYKIGSAQIYAQVLNPFMWGGAAVKAGLNPEDLTGWDTTAGAQSGGQTNNTILNRSLVLGLRISL</sequence>
<dbReference type="InterPro" id="IPR039426">
    <property type="entry name" value="TonB-dep_rcpt-like"/>
</dbReference>
<keyword evidence="3 7" id="KW-1134">Transmembrane beta strand</keyword>
<evidence type="ECO:0000256" key="5">
    <source>
        <dbReference type="ARBA" id="ARBA00023136"/>
    </source>
</evidence>
<name>C6VSR0_DYAFD</name>
<organism evidence="11 12">
    <name type="scientific">Dyadobacter fermentans (strain ATCC 700827 / DSM 18053 / CIP 107007 / KCTC 52180 / NS114)</name>
    <dbReference type="NCBI Taxonomy" id="471854"/>
    <lineage>
        <taxon>Bacteria</taxon>
        <taxon>Pseudomonadati</taxon>
        <taxon>Bacteroidota</taxon>
        <taxon>Cytophagia</taxon>
        <taxon>Cytophagales</taxon>
        <taxon>Spirosomataceae</taxon>
        <taxon>Dyadobacter</taxon>
    </lineage>
</organism>
<dbReference type="GO" id="GO:0009279">
    <property type="term" value="C:cell outer membrane"/>
    <property type="evidence" value="ECO:0007669"/>
    <property type="project" value="UniProtKB-SubCell"/>
</dbReference>
<protein>
    <submittedName>
        <fullName evidence="11">TonB-dependent receptor plug</fullName>
    </submittedName>
</protein>
<evidence type="ECO:0000313" key="12">
    <source>
        <dbReference type="Proteomes" id="UP000002011"/>
    </source>
</evidence>
<dbReference type="HOGENOM" id="CLU_004317_0_2_10"/>
<keyword evidence="6 7" id="KW-0998">Cell outer membrane</keyword>
<dbReference type="Gene3D" id="2.40.170.20">
    <property type="entry name" value="TonB-dependent receptor, beta-barrel domain"/>
    <property type="match status" value="1"/>
</dbReference>
<dbReference type="InterPro" id="IPR036942">
    <property type="entry name" value="Beta-barrel_TonB_sf"/>
</dbReference>
<reference evidence="11 12" key="1">
    <citation type="journal article" date="2009" name="Stand. Genomic Sci.">
        <title>Complete genome sequence of Dyadobacter fermentans type strain (NS114).</title>
        <authorList>
            <person name="Lang E."/>
            <person name="Lapidus A."/>
            <person name="Chertkov O."/>
            <person name="Brettin T."/>
            <person name="Detter J.C."/>
            <person name="Han C."/>
            <person name="Copeland A."/>
            <person name="Glavina Del Rio T."/>
            <person name="Nolan M."/>
            <person name="Chen F."/>
            <person name="Lucas S."/>
            <person name="Tice H."/>
            <person name="Cheng J.F."/>
            <person name="Land M."/>
            <person name="Hauser L."/>
            <person name="Chang Y.J."/>
            <person name="Jeffries C.D."/>
            <person name="Kopitz M."/>
            <person name="Bruce D."/>
            <person name="Goodwin L."/>
            <person name="Pitluck S."/>
            <person name="Ovchinnikova G."/>
            <person name="Pati A."/>
            <person name="Ivanova N."/>
            <person name="Mavrommatis K."/>
            <person name="Chen A."/>
            <person name="Palaniappan K."/>
            <person name="Chain P."/>
            <person name="Bristow J."/>
            <person name="Eisen J.A."/>
            <person name="Markowitz V."/>
            <person name="Hugenholtz P."/>
            <person name="Goker M."/>
            <person name="Rohde M."/>
            <person name="Kyrpides N.C."/>
            <person name="Klenk H.P."/>
        </authorList>
    </citation>
    <scope>NUCLEOTIDE SEQUENCE [LARGE SCALE GENOMIC DNA]</scope>
    <source>
        <strain evidence="12">ATCC 700827 / DSM 18053 / CIP 107007 / KCTC 52180 / NS114</strain>
    </source>
</reference>
<dbReference type="InterPro" id="IPR023996">
    <property type="entry name" value="TonB-dep_OMP_SusC/RagA"/>
</dbReference>
<evidence type="ECO:0000256" key="3">
    <source>
        <dbReference type="ARBA" id="ARBA00022452"/>
    </source>
</evidence>
<keyword evidence="12" id="KW-1185">Reference proteome</keyword>
<keyword evidence="2 7" id="KW-0813">Transport</keyword>
<feature type="region of interest" description="Disordered" evidence="8">
    <location>
        <begin position="25"/>
        <end position="54"/>
    </location>
</feature>
<dbReference type="Proteomes" id="UP000002011">
    <property type="component" value="Chromosome"/>
</dbReference>
<dbReference type="NCBIfam" id="TIGR04057">
    <property type="entry name" value="SusC_RagA_signa"/>
    <property type="match status" value="1"/>
</dbReference>
<evidence type="ECO:0000256" key="2">
    <source>
        <dbReference type="ARBA" id="ARBA00022448"/>
    </source>
</evidence>
<dbReference type="SUPFAM" id="SSF56935">
    <property type="entry name" value="Porins"/>
    <property type="match status" value="1"/>
</dbReference>
<feature type="compositionally biased region" description="Basic and acidic residues" evidence="8">
    <location>
        <begin position="26"/>
        <end position="54"/>
    </location>
</feature>
<feature type="signal peptide" evidence="9">
    <location>
        <begin position="1"/>
        <end position="23"/>
    </location>
</feature>
<dbReference type="RefSeq" id="WP_015811136.1">
    <property type="nucleotide sequence ID" value="NC_013037.1"/>
</dbReference>
<evidence type="ECO:0000256" key="4">
    <source>
        <dbReference type="ARBA" id="ARBA00022692"/>
    </source>
</evidence>
<dbReference type="Pfam" id="PF13715">
    <property type="entry name" value="CarbopepD_reg_2"/>
    <property type="match status" value="1"/>
</dbReference>
<dbReference type="AlphaFoldDB" id="C6VSR0"/>
<dbReference type="InterPro" id="IPR023997">
    <property type="entry name" value="TonB-dep_OMP_SusC/RagA_CS"/>
</dbReference>
<dbReference type="Gene3D" id="2.60.40.1120">
    <property type="entry name" value="Carboxypeptidase-like, regulatory domain"/>
    <property type="match status" value="1"/>
</dbReference>
<keyword evidence="4 7" id="KW-0812">Transmembrane</keyword>
<dbReference type="EMBL" id="CP001619">
    <property type="protein sequence ID" value="ACT92882.1"/>
    <property type="molecule type" value="Genomic_DNA"/>
</dbReference>
<evidence type="ECO:0000256" key="6">
    <source>
        <dbReference type="ARBA" id="ARBA00023237"/>
    </source>
</evidence>
<dbReference type="InterPro" id="IPR008969">
    <property type="entry name" value="CarboxyPept-like_regulatory"/>
</dbReference>
<dbReference type="NCBIfam" id="TIGR04056">
    <property type="entry name" value="OMP_RagA_SusC"/>
    <property type="match status" value="1"/>
</dbReference>
<dbReference type="STRING" id="471854.Dfer_1640"/>
<comment type="similarity">
    <text evidence="7">Belongs to the TonB-dependent receptor family.</text>
</comment>
<dbReference type="InterPro" id="IPR037066">
    <property type="entry name" value="Plug_dom_sf"/>
</dbReference>
<evidence type="ECO:0000259" key="10">
    <source>
        <dbReference type="Pfam" id="PF07715"/>
    </source>
</evidence>